<dbReference type="SUPFAM" id="SSF88688">
    <property type="entry name" value="Families 57/38 glycoside transferase middle domain"/>
    <property type="match status" value="1"/>
</dbReference>
<dbReference type="InterPro" id="IPR011682">
    <property type="entry name" value="Glyco_hydro_38_C"/>
</dbReference>
<feature type="compositionally biased region" description="Polar residues" evidence="8">
    <location>
        <begin position="410"/>
        <end position="420"/>
    </location>
</feature>
<dbReference type="InterPro" id="IPR015341">
    <property type="entry name" value="Glyco_hydro_38_cen"/>
</dbReference>
<dbReference type="EC" id="3.2.1.-" evidence="7"/>
<evidence type="ECO:0000259" key="10">
    <source>
        <dbReference type="SMART" id="SM00872"/>
    </source>
</evidence>
<evidence type="ECO:0000256" key="2">
    <source>
        <dbReference type="ARBA" id="ARBA00022723"/>
    </source>
</evidence>
<evidence type="ECO:0000256" key="3">
    <source>
        <dbReference type="ARBA" id="ARBA00022801"/>
    </source>
</evidence>
<dbReference type="Gene3D" id="3.20.110.10">
    <property type="entry name" value="Glycoside hydrolase 38, N terminal domain"/>
    <property type="match status" value="1"/>
</dbReference>
<evidence type="ECO:0000256" key="9">
    <source>
        <dbReference type="SAM" id="Phobius"/>
    </source>
</evidence>
<dbReference type="Pfam" id="PF09261">
    <property type="entry name" value="Alpha-mann_mid"/>
    <property type="match status" value="1"/>
</dbReference>
<dbReference type="InterPro" id="IPR011330">
    <property type="entry name" value="Glyco_hydro/deAcase_b/a-brl"/>
</dbReference>
<evidence type="ECO:0000256" key="7">
    <source>
        <dbReference type="RuleBase" id="RU361199"/>
    </source>
</evidence>
<dbReference type="SUPFAM" id="SSF88713">
    <property type="entry name" value="Glycoside hydrolase/deacetylase"/>
    <property type="match status" value="1"/>
</dbReference>
<dbReference type="GO" id="GO:0046872">
    <property type="term" value="F:metal ion binding"/>
    <property type="evidence" value="ECO:0007669"/>
    <property type="project" value="UniProtKB-KW"/>
</dbReference>
<dbReference type="CDD" id="cd00451">
    <property type="entry name" value="GH38N_AMII_euk"/>
    <property type="match status" value="1"/>
</dbReference>
<dbReference type="AlphaFoldDB" id="A0A7S1KQR5"/>
<keyword evidence="6 7" id="KW-0326">Glycosidase</keyword>
<feature type="transmembrane region" description="Helical" evidence="9">
    <location>
        <begin position="1146"/>
        <end position="1171"/>
    </location>
</feature>
<comment type="cofactor">
    <cofactor evidence="7">
        <name>Zn(2+)</name>
        <dbReference type="ChEBI" id="CHEBI:29105"/>
    </cofactor>
    <text evidence="7">Binds 1 zinc ion per subunit.</text>
</comment>
<dbReference type="GO" id="GO:0005764">
    <property type="term" value="C:lysosome"/>
    <property type="evidence" value="ECO:0007669"/>
    <property type="project" value="TreeGrafter"/>
</dbReference>
<dbReference type="FunFam" id="1.20.1270.50:FF:000003">
    <property type="entry name" value="Alpha-mannosidase"/>
    <property type="match status" value="1"/>
</dbReference>
<dbReference type="InterPro" id="IPR011013">
    <property type="entry name" value="Gal_mutarotase_sf_dom"/>
</dbReference>
<evidence type="ECO:0000256" key="5">
    <source>
        <dbReference type="ARBA" id="ARBA00023157"/>
    </source>
</evidence>
<feature type="domain" description="Glycoside hydrolase family 38 central" evidence="10">
    <location>
        <begin position="463"/>
        <end position="548"/>
    </location>
</feature>
<dbReference type="Gene3D" id="2.60.40.1180">
    <property type="entry name" value="Golgi alpha-mannosidase II"/>
    <property type="match status" value="1"/>
</dbReference>
<keyword evidence="9" id="KW-1133">Transmembrane helix</keyword>
<evidence type="ECO:0000256" key="1">
    <source>
        <dbReference type="ARBA" id="ARBA00009792"/>
    </source>
</evidence>
<evidence type="ECO:0000256" key="6">
    <source>
        <dbReference type="ARBA" id="ARBA00023295"/>
    </source>
</evidence>
<dbReference type="SUPFAM" id="SSF74650">
    <property type="entry name" value="Galactose mutarotase-like"/>
    <property type="match status" value="1"/>
</dbReference>
<dbReference type="GO" id="GO:0004559">
    <property type="term" value="F:alpha-mannosidase activity"/>
    <property type="evidence" value="ECO:0007669"/>
    <property type="project" value="InterPro"/>
</dbReference>
<dbReference type="InterPro" id="IPR013780">
    <property type="entry name" value="Glyco_hydro_b"/>
</dbReference>
<dbReference type="EMBL" id="HBGD01005999">
    <property type="protein sequence ID" value="CAD9081738.1"/>
    <property type="molecule type" value="Transcribed_RNA"/>
</dbReference>
<keyword evidence="9" id="KW-0472">Membrane</keyword>
<organism evidence="11">
    <name type="scientific">Percolomonas cosmopolitus</name>
    <dbReference type="NCBI Taxonomy" id="63605"/>
    <lineage>
        <taxon>Eukaryota</taxon>
        <taxon>Discoba</taxon>
        <taxon>Heterolobosea</taxon>
        <taxon>Tetramitia</taxon>
        <taxon>Eutetramitia</taxon>
        <taxon>Percolomonadidae</taxon>
        <taxon>Percolomonas</taxon>
    </lineage>
</organism>
<dbReference type="Gene3D" id="1.20.1270.50">
    <property type="entry name" value="Glycoside hydrolase family 38, central domain"/>
    <property type="match status" value="2"/>
</dbReference>
<proteinExistence type="inferred from homology"/>
<feature type="region of interest" description="Disordered" evidence="8">
    <location>
        <begin position="399"/>
        <end position="424"/>
    </location>
</feature>
<keyword evidence="2 7" id="KW-0479">Metal-binding</keyword>
<keyword evidence="5" id="KW-1015">Disulfide bond</keyword>
<dbReference type="InterPro" id="IPR000602">
    <property type="entry name" value="Glyco_hydro_38_N"/>
</dbReference>
<reference evidence="11" key="1">
    <citation type="submission" date="2021-01" db="EMBL/GenBank/DDBJ databases">
        <authorList>
            <person name="Corre E."/>
            <person name="Pelletier E."/>
            <person name="Niang G."/>
            <person name="Scheremetjew M."/>
            <person name="Finn R."/>
            <person name="Kale V."/>
            <person name="Holt S."/>
            <person name="Cochrane G."/>
            <person name="Meng A."/>
            <person name="Brown T."/>
            <person name="Cohen L."/>
        </authorList>
    </citation>
    <scope>NUCLEOTIDE SEQUENCE</scope>
    <source>
        <strain evidence="11">WS</strain>
    </source>
</reference>
<keyword evidence="4 7" id="KW-0862">Zinc</keyword>
<evidence type="ECO:0000256" key="4">
    <source>
        <dbReference type="ARBA" id="ARBA00022833"/>
    </source>
</evidence>
<dbReference type="GO" id="GO:0030246">
    <property type="term" value="F:carbohydrate binding"/>
    <property type="evidence" value="ECO:0007669"/>
    <property type="project" value="InterPro"/>
</dbReference>
<dbReference type="PANTHER" id="PTHR11607:SF3">
    <property type="entry name" value="LYSOSOMAL ALPHA-MANNOSIDASE"/>
    <property type="match status" value="1"/>
</dbReference>
<evidence type="ECO:0000313" key="11">
    <source>
        <dbReference type="EMBL" id="CAD9081738.1"/>
    </source>
</evidence>
<feature type="region of interest" description="Disordered" evidence="8">
    <location>
        <begin position="1090"/>
        <end position="1120"/>
    </location>
</feature>
<dbReference type="Pfam" id="PF01074">
    <property type="entry name" value="Glyco_hydro_38N"/>
    <property type="match status" value="1"/>
</dbReference>
<keyword evidence="3 7" id="KW-0378">Hydrolase</keyword>
<dbReference type="Gene3D" id="2.60.40.1360">
    <property type="match status" value="1"/>
</dbReference>
<dbReference type="InterPro" id="IPR050843">
    <property type="entry name" value="Glycosyl_Hydrlase_38"/>
</dbReference>
<accession>A0A7S1KQR5</accession>
<evidence type="ECO:0000256" key="8">
    <source>
        <dbReference type="SAM" id="MobiDB-lite"/>
    </source>
</evidence>
<dbReference type="InterPro" id="IPR037094">
    <property type="entry name" value="Glyco_hydro_38_cen_sf"/>
</dbReference>
<dbReference type="InterPro" id="IPR028995">
    <property type="entry name" value="Glyco_hydro_57/38_cen_sf"/>
</dbReference>
<sequence length="1205" mass="138482">MLNRIHQKSLLLFLILHLGIFFIAFSVRGITANHALNLQQSHLENARNLSPLRHGRRDTSHIREPTDGTANATPQSPLTIHLIPHSHCDPGWLLTVDQYYSTKVSQILTSTLEQLLIDESRRFQWNEIIYFKMWYESLDDEHQSQFRRILSKGQWEFVGAGITQNDEATTTHWQIIEQMTQGHLYLKETFKELLPPIRATWQIDPFGHSKIFARLVRMMRLEWHVIDRVDERLKYEFKKINGSGTFEREKSFEFNWQVTNDDTDVSQTIFTHVLDHMYVAPEYCYRNVTDNSTVCTGFDFEDGGDYNPPLTPENTALRASQFIDYVNTEVAPFYRTSQILIPMGHDFSYQNAEVWFQNMDRLMTEINNDKTGTYGGANVRYSTVSEYFDAVMHEKNLSNEKRNKKRWHSGKQSAQESNQPHGAPFTTEVSAIEFPTRAASQPDFFPFTNCWAIELNLFNNCVAYWSGYFSSHPEFKRQTRLYSALMRAADLLHVYALSRKALMPVNVDWEGIYSHLNDLRDAVALTTHHDAITGTSKQEVMDDYMKRLDIAAKPVEVHMQHLLSLLIATEVTQIPTLNVAYRTRLEYNADVSVDGIMPIVVFNDLAWQRVDYISVTVPSEYHFNVSTIDENTKRVILVSAERVGNEILFLAQAPPVGFNTYFLTALESVNHVVEKFHETPHFSEHQAIGVPLPPTAPKMEGSSLSQYTGLTPIITLCNDFMEANFHLHDEKSLPYVLRTIHLLDAEKTYRISQTLLSYESYEDGAYIFRPEADAIHIDSQQVQLTSLKLHGNVKEIEQQLTPEIKQKFRVYNGVKKNTADMSYFVEMVIESTCGPTQEIVSRFQTDIDSKDTFFTDSNAFQLVERRRQPRFDDLWHPNVLSGNFYPMTTQAVIRDEDTQLTIFSNQAVGASSQAHGHLEVMLNRRTITDDHRGLNTPLNVTTPSISTFRISIMSVDAADSLRSQQSLFFEHPMVTFYHANLVDVVPRPSFHIQDYFKLFSTYGVQMNPLPENVHLLTMRNTHAENGTAILRLHHIFEPHQDLVHSKPVTLFLQQVFDKYKFTDLYETSLTTIHDLSGNLLESQRMKRGDLGENGISTHPLTSNAEHRYSDPGDTDEDPTKITLDPLQIRTFRITLSAKDGPQTWNWLSFLIGGSVAAMILILGATCVLCVYRYSILQERRTLNGVKSVNMIDSQMDYEEILDESD</sequence>
<feature type="compositionally biased region" description="Basic and acidic residues" evidence="8">
    <location>
        <begin position="57"/>
        <end position="66"/>
    </location>
</feature>
<dbReference type="Pfam" id="PF07748">
    <property type="entry name" value="Glyco_hydro_38C"/>
    <property type="match status" value="1"/>
</dbReference>
<dbReference type="SMART" id="SM00872">
    <property type="entry name" value="Alpha-mann_mid"/>
    <property type="match status" value="1"/>
</dbReference>
<dbReference type="PANTHER" id="PTHR11607">
    <property type="entry name" value="ALPHA-MANNOSIDASE"/>
    <property type="match status" value="1"/>
</dbReference>
<comment type="similarity">
    <text evidence="1 7">Belongs to the glycosyl hydrolase 38 family.</text>
</comment>
<dbReference type="InterPro" id="IPR027291">
    <property type="entry name" value="Glyco_hydro_38_N_sf"/>
</dbReference>
<gene>
    <name evidence="11" type="ORF">PCOS0759_LOCUS4978</name>
</gene>
<dbReference type="Gene3D" id="2.70.98.30">
    <property type="entry name" value="Golgi alpha-mannosidase II, domain 4"/>
    <property type="match status" value="1"/>
</dbReference>
<keyword evidence="9" id="KW-0812">Transmembrane</keyword>
<feature type="compositionally biased region" description="Polar residues" evidence="8">
    <location>
        <begin position="1094"/>
        <end position="1103"/>
    </location>
</feature>
<protein>
    <recommendedName>
        <fullName evidence="7">Alpha-mannosidase</fullName>
        <ecNumber evidence="7">3.2.1.-</ecNumber>
    </recommendedName>
</protein>
<name>A0A7S1KQR5_9EUKA</name>
<dbReference type="GO" id="GO:0006013">
    <property type="term" value="P:mannose metabolic process"/>
    <property type="evidence" value="ECO:0007669"/>
    <property type="project" value="InterPro"/>
</dbReference>
<feature type="region of interest" description="Disordered" evidence="8">
    <location>
        <begin position="50"/>
        <end position="74"/>
    </location>
</feature>